<evidence type="ECO:0000313" key="2">
    <source>
        <dbReference type="EMBL" id="ARF02811.1"/>
    </source>
</evidence>
<organism evidence="2 3">
    <name type="scientific">Shearwaterpox virus</name>
    <dbReference type="NCBI Taxonomy" id="1974596"/>
    <lineage>
        <taxon>Viruses</taxon>
        <taxon>Varidnaviria</taxon>
        <taxon>Bamfordvirae</taxon>
        <taxon>Nucleocytoviricota</taxon>
        <taxon>Pokkesviricetes</taxon>
        <taxon>Chitovirales</taxon>
        <taxon>Poxviridae</taxon>
        <taxon>Chordopoxvirinae</taxon>
        <taxon>Avipoxvirus</taxon>
        <taxon>Avipoxvirus canarypox</taxon>
        <taxon>Canarypox virus</taxon>
    </lineage>
</organism>
<dbReference type="Proteomes" id="UP000315116">
    <property type="component" value="Segment"/>
</dbReference>
<dbReference type="EMBL" id="KX857216">
    <property type="protein sequence ID" value="ARF02811.1"/>
    <property type="molecule type" value="Genomic_DNA"/>
</dbReference>
<evidence type="ECO:0000256" key="1">
    <source>
        <dbReference type="SAM" id="Phobius"/>
    </source>
</evidence>
<name>A0A1V0S857_CNPV</name>
<evidence type="ECO:0000313" key="3">
    <source>
        <dbReference type="Proteomes" id="UP000315116"/>
    </source>
</evidence>
<accession>A0A1V0S857</accession>
<reference evidence="2 3" key="1">
    <citation type="journal article" date="2017" name="BMC Genomics">
        <title>Genomic characterization of two novel pathogenic avipoxviruses isolated from pacific shearwaters (Ardenna spp.).</title>
        <authorList>
            <person name="Sarker S."/>
            <person name="Das S."/>
            <person name="Lavers J.L."/>
            <person name="Hutton I."/>
            <person name="Helbig K."/>
            <person name="Imbery J."/>
            <person name="Upton C."/>
            <person name="Raidal S.R."/>
        </authorList>
    </citation>
    <scope>NUCLEOTIDE SEQUENCE [LARGE SCALE GENOMIC DNA]</scope>
    <source>
        <strain evidence="2 3">SWPV-1</strain>
    </source>
</reference>
<sequence length="227" mass="26875">MYRKNLITFIIFSLVNISFTCKRSIIDSKDGIIINICPETKKECISWMYIERMANKQHHFDTLGTFIYPSMYLISDSSKILNFTLDTIRLVKWDKGDLFHIPIGIHKTCKHNNGEDIETIYVDETLLLKENDSNENDNTAVFVNTTTNKTKHFFQYYKTYLYIVAPICTIFILIIVTYITCNKACFFKKQIRKIDDIEDFIMIKLHQEKEPLFHRIDETEDSEDDDY</sequence>
<keyword evidence="1" id="KW-0812">Transmembrane</keyword>
<gene>
    <name evidence="2" type="primary">SWPV1-250</name>
</gene>
<protein>
    <submittedName>
        <fullName evidence="2">SWPV1-250</fullName>
    </submittedName>
</protein>
<feature type="transmembrane region" description="Helical" evidence="1">
    <location>
        <begin position="160"/>
        <end position="181"/>
    </location>
</feature>
<proteinExistence type="predicted"/>
<keyword evidence="1" id="KW-0472">Membrane</keyword>
<keyword evidence="1" id="KW-1133">Transmembrane helix</keyword>